<reference evidence="2 3" key="1">
    <citation type="submission" date="2018-06" db="EMBL/GenBank/DDBJ databases">
        <authorList>
            <consortium name="Pathogen Informatics"/>
            <person name="Doyle S."/>
        </authorList>
    </citation>
    <scope>NUCLEOTIDE SEQUENCE [LARGE SCALE GENOMIC DNA]</scope>
    <source>
        <strain evidence="2 3">NCTC13767</strain>
    </source>
</reference>
<organism evidence="2 3">
    <name type="scientific">Streptococcus gallolyticus</name>
    <dbReference type="NCBI Taxonomy" id="315405"/>
    <lineage>
        <taxon>Bacteria</taxon>
        <taxon>Bacillati</taxon>
        <taxon>Bacillota</taxon>
        <taxon>Bacilli</taxon>
        <taxon>Lactobacillales</taxon>
        <taxon>Streptococcaceae</taxon>
        <taxon>Streptococcus</taxon>
    </lineage>
</organism>
<dbReference type="Pfam" id="PF08388">
    <property type="entry name" value="GIIM"/>
    <property type="match status" value="1"/>
</dbReference>
<proteinExistence type="predicted"/>
<feature type="domain" description="Group II intron maturase-specific" evidence="1">
    <location>
        <begin position="54"/>
        <end position="126"/>
    </location>
</feature>
<dbReference type="EMBL" id="UHFM01000006">
    <property type="protein sequence ID" value="SUN59730.1"/>
    <property type="molecule type" value="Genomic_DNA"/>
</dbReference>
<accession>A0A380K4Y1</accession>
<gene>
    <name evidence="2" type="ORF">NCTC13767_01552</name>
</gene>
<evidence type="ECO:0000313" key="2">
    <source>
        <dbReference type="EMBL" id="SUN59730.1"/>
    </source>
</evidence>
<dbReference type="InterPro" id="IPR013597">
    <property type="entry name" value="Mat_intron_G2"/>
</dbReference>
<dbReference type="Proteomes" id="UP000254510">
    <property type="component" value="Unassembled WGS sequence"/>
</dbReference>
<name>A0A380K4Y1_9STRE</name>
<dbReference type="AlphaFoldDB" id="A0A380K4Y1"/>
<protein>
    <submittedName>
        <fullName evidence="2">Maturase-related protein</fullName>
    </submittedName>
</protein>
<evidence type="ECO:0000313" key="3">
    <source>
        <dbReference type="Proteomes" id="UP000254510"/>
    </source>
</evidence>
<sequence>MHSVTRYIEKCLGLKVNASKTKITKPTRLKYLGFGFWYQPKINQWVSRPHQDSVRRFKKKLKLLTSRKHSIELGMRIQRLNWLIRGWINYFRIGVMKTTLTKIDKHLRTRLRVIIWKQWKTKAKRRLGLLKLGVPRWLADKVSGWGNHYQLVACQSVLNQAISKPFLTKRGLVSCLDYYMERHVNN</sequence>
<evidence type="ECO:0000259" key="1">
    <source>
        <dbReference type="Pfam" id="PF08388"/>
    </source>
</evidence>